<dbReference type="EMBL" id="FRBK01000014">
    <property type="protein sequence ID" value="SHM79262.1"/>
    <property type="molecule type" value="Genomic_DNA"/>
</dbReference>
<dbReference type="AlphaFoldDB" id="A0A9X8N2Y9"/>
<organism evidence="2 3">
    <name type="scientific">Streptomyces yunnanensis</name>
    <dbReference type="NCBI Taxonomy" id="156453"/>
    <lineage>
        <taxon>Bacteria</taxon>
        <taxon>Bacillati</taxon>
        <taxon>Actinomycetota</taxon>
        <taxon>Actinomycetes</taxon>
        <taxon>Kitasatosporales</taxon>
        <taxon>Streptomycetaceae</taxon>
        <taxon>Streptomyces</taxon>
    </lineage>
</organism>
<feature type="transmembrane region" description="Helical" evidence="1">
    <location>
        <begin position="21"/>
        <end position="40"/>
    </location>
</feature>
<accession>A0A9X8N2Y9</accession>
<feature type="transmembrane region" description="Helical" evidence="1">
    <location>
        <begin position="133"/>
        <end position="156"/>
    </location>
</feature>
<keyword evidence="1" id="KW-0812">Transmembrane</keyword>
<proteinExistence type="predicted"/>
<keyword evidence="1" id="KW-0472">Membrane</keyword>
<evidence type="ECO:0000313" key="3">
    <source>
        <dbReference type="Proteomes" id="UP000184388"/>
    </source>
</evidence>
<feature type="transmembrane region" description="Helical" evidence="1">
    <location>
        <begin position="84"/>
        <end position="113"/>
    </location>
</feature>
<sequence>MGHVGDVQGDFRDEDHAMTKTIVFSTAPLLVTVYAGLRFLDGLDGERGPGPAWTTGHLAFLAALILFVPVFLELRRLAGRGLFATATAVVGLVGAACSMVQISIDIVVGALAADHEAMREMWTDVQSVPGVNLVVYTLAPVLLYLGLLVMFCQLALARAVPVWRAVAVVFAVLVSLLGLDALPAVGLLLCAGLAPFPRRADSPAVEGN</sequence>
<keyword evidence="1" id="KW-1133">Transmembrane helix</keyword>
<protein>
    <submittedName>
        <fullName evidence="2">Uncharacterized protein</fullName>
    </submittedName>
</protein>
<evidence type="ECO:0000313" key="2">
    <source>
        <dbReference type="EMBL" id="SHM79262.1"/>
    </source>
</evidence>
<reference evidence="3" key="1">
    <citation type="submission" date="2016-11" db="EMBL/GenBank/DDBJ databases">
        <authorList>
            <person name="Jaros S."/>
            <person name="Januszkiewicz K."/>
            <person name="Wedrychowicz H."/>
        </authorList>
    </citation>
    <scope>NUCLEOTIDE SEQUENCE [LARGE SCALE GENOMIC DNA]</scope>
    <source>
        <strain evidence="3">CGMCC 4.3555</strain>
    </source>
</reference>
<name>A0A9X8N2Y9_9ACTN</name>
<feature type="transmembrane region" description="Helical" evidence="1">
    <location>
        <begin position="52"/>
        <end position="72"/>
    </location>
</feature>
<comment type="caution">
    <text evidence="2">The sequence shown here is derived from an EMBL/GenBank/DDBJ whole genome shotgun (WGS) entry which is preliminary data.</text>
</comment>
<evidence type="ECO:0000256" key="1">
    <source>
        <dbReference type="SAM" id="Phobius"/>
    </source>
</evidence>
<gene>
    <name evidence="2" type="ORF">SAMN05216268_114143</name>
</gene>
<feature type="transmembrane region" description="Helical" evidence="1">
    <location>
        <begin position="168"/>
        <end position="194"/>
    </location>
</feature>
<dbReference type="Proteomes" id="UP000184388">
    <property type="component" value="Unassembled WGS sequence"/>
</dbReference>